<evidence type="ECO:0000256" key="4">
    <source>
        <dbReference type="ARBA" id="ARBA00022618"/>
    </source>
</evidence>
<name>A0A918XU94_9PROT</name>
<comment type="function">
    <text evidence="9">Essential cell division protein.</text>
</comment>
<proteinExistence type="inferred from homology"/>
<keyword evidence="8 9" id="KW-0131">Cell cycle</keyword>
<comment type="similarity">
    <text evidence="9">Belongs to the FtsQ/DivIB family. FtsQ subfamily.</text>
</comment>
<evidence type="ECO:0000256" key="8">
    <source>
        <dbReference type="ARBA" id="ARBA00023306"/>
    </source>
</evidence>
<dbReference type="Pfam" id="PF08478">
    <property type="entry name" value="POTRA_1"/>
    <property type="match status" value="1"/>
</dbReference>
<dbReference type="HAMAP" id="MF_00911">
    <property type="entry name" value="FtsQ_subfam"/>
    <property type="match status" value="1"/>
</dbReference>
<comment type="subcellular location">
    <subcellularLocation>
        <location evidence="9">Cell inner membrane</location>
        <topology evidence="9">Single-pass type II membrane protein</topology>
    </subcellularLocation>
    <subcellularLocation>
        <location evidence="1">Membrane</location>
    </subcellularLocation>
    <text evidence="9">Localizes to the division septum.</text>
</comment>
<evidence type="ECO:0000256" key="5">
    <source>
        <dbReference type="ARBA" id="ARBA00022692"/>
    </source>
</evidence>
<dbReference type="AlphaFoldDB" id="A0A918XU94"/>
<dbReference type="PANTHER" id="PTHR35851">
    <property type="entry name" value="CELL DIVISION PROTEIN FTSQ"/>
    <property type="match status" value="1"/>
</dbReference>
<feature type="region of interest" description="Disordered" evidence="10">
    <location>
        <begin position="1"/>
        <end position="23"/>
    </location>
</feature>
<evidence type="ECO:0000256" key="6">
    <source>
        <dbReference type="ARBA" id="ARBA00022989"/>
    </source>
</evidence>
<reference evidence="12" key="1">
    <citation type="journal article" date="2014" name="Int. J. Syst. Evol. Microbiol.">
        <title>Complete genome sequence of Corynebacterium casei LMG S-19264T (=DSM 44701T), isolated from a smear-ripened cheese.</title>
        <authorList>
            <consortium name="US DOE Joint Genome Institute (JGI-PGF)"/>
            <person name="Walter F."/>
            <person name="Albersmeier A."/>
            <person name="Kalinowski J."/>
            <person name="Ruckert C."/>
        </authorList>
    </citation>
    <scope>NUCLEOTIDE SEQUENCE</scope>
    <source>
        <strain evidence="12">KCTC 42651</strain>
    </source>
</reference>
<evidence type="ECO:0000256" key="7">
    <source>
        <dbReference type="ARBA" id="ARBA00023136"/>
    </source>
</evidence>
<sequence length="291" mass="31598">MRRVIAGPRKPAPRSPAGRPRRRARPAWLAPVLRWGTAAVALAAVGGAIGWSVESGRAVAAWQQAVEGVQQMTADAGLAVGDVLVAGRRETDPSHLLDVVGVERGMPILALDLASIRQRVEALPWVKSARVERRLPDTLFISLTERRPLALWQRQRALALVDEDGVVITDRKLGRFAHLPIVIGDGAPERAREAIAMLSAEPDLLARVRALTWVGDRRWTVRLDDLQGGGIDVQLPESGAAAAWSQLAGMERDHGVLKREVTTVDLRIPNQLIVRVPSDPAERVLAPGKNT</sequence>
<dbReference type="PROSITE" id="PS51779">
    <property type="entry name" value="POTRA"/>
    <property type="match status" value="1"/>
</dbReference>
<dbReference type="Gene3D" id="3.10.20.310">
    <property type="entry name" value="membrane protein fhac"/>
    <property type="match status" value="1"/>
</dbReference>
<dbReference type="Proteomes" id="UP000630353">
    <property type="component" value="Unassembled WGS sequence"/>
</dbReference>
<dbReference type="RefSeq" id="WP_189991220.1">
    <property type="nucleotide sequence ID" value="NZ_BMZS01000007.1"/>
</dbReference>
<dbReference type="Gene3D" id="3.40.50.11690">
    <property type="entry name" value="Cell division protein FtsQ/DivIB"/>
    <property type="match status" value="1"/>
</dbReference>
<feature type="domain" description="POTRA" evidence="11">
    <location>
        <begin position="78"/>
        <end position="146"/>
    </location>
</feature>
<evidence type="ECO:0000256" key="3">
    <source>
        <dbReference type="ARBA" id="ARBA00022519"/>
    </source>
</evidence>
<keyword evidence="5 9" id="KW-0812">Transmembrane</keyword>
<dbReference type="InterPro" id="IPR026579">
    <property type="entry name" value="FtsQ"/>
</dbReference>
<dbReference type="Pfam" id="PF03799">
    <property type="entry name" value="FtsQ_DivIB_C"/>
    <property type="match status" value="1"/>
</dbReference>
<evidence type="ECO:0000256" key="2">
    <source>
        <dbReference type="ARBA" id="ARBA00022475"/>
    </source>
</evidence>
<dbReference type="EMBL" id="BMZS01000007">
    <property type="protein sequence ID" value="GHD54051.1"/>
    <property type="molecule type" value="Genomic_DNA"/>
</dbReference>
<gene>
    <name evidence="9" type="primary">ftsQ</name>
    <name evidence="12" type="ORF">GCM10017083_31140</name>
</gene>
<keyword evidence="4 9" id="KW-0132">Cell division</keyword>
<evidence type="ECO:0000256" key="9">
    <source>
        <dbReference type="HAMAP-Rule" id="MF_00911"/>
    </source>
</evidence>
<dbReference type="PANTHER" id="PTHR35851:SF1">
    <property type="entry name" value="CELL DIVISION PROTEIN FTSQ"/>
    <property type="match status" value="1"/>
</dbReference>
<keyword evidence="2 9" id="KW-1003">Cell membrane</keyword>
<dbReference type="GO" id="GO:0043093">
    <property type="term" value="P:FtsZ-dependent cytokinesis"/>
    <property type="evidence" value="ECO:0007669"/>
    <property type="project" value="UniProtKB-UniRule"/>
</dbReference>
<protein>
    <recommendedName>
        <fullName evidence="9">Cell division protein FtsQ</fullName>
    </recommendedName>
</protein>
<accession>A0A918XU94</accession>
<dbReference type="InterPro" id="IPR005548">
    <property type="entry name" value="Cell_div_FtsQ/DivIB_C"/>
</dbReference>
<evidence type="ECO:0000313" key="12">
    <source>
        <dbReference type="EMBL" id="GHD54051.1"/>
    </source>
</evidence>
<keyword evidence="3 9" id="KW-0997">Cell inner membrane</keyword>
<keyword evidence="7 9" id="KW-0472">Membrane</keyword>
<dbReference type="InterPro" id="IPR034746">
    <property type="entry name" value="POTRA"/>
</dbReference>
<dbReference type="InterPro" id="IPR013685">
    <property type="entry name" value="POTRA_FtsQ_type"/>
</dbReference>
<reference evidence="12" key="2">
    <citation type="submission" date="2020-09" db="EMBL/GenBank/DDBJ databases">
        <authorList>
            <person name="Sun Q."/>
            <person name="Kim S."/>
        </authorList>
    </citation>
    <scope>NUCLEOTIDE SEQUENCE</scope>
    <source>
        <strain evidence="12">KCTC 42651</strain>
    </source>
</reference>
<dbReference type="InterPro" id="IPR045335">
    <property type="entry name" value="FtsQ_C_sf"/>
</dbReference>
<organism evidence="12 13">
    <name type="scientific">Thalassobaculum fulvum</name>
    <dbReference type="NCBI Taxonomy" id="1633335"/>
    <lineage>
        <taxon>Bacteria</taxon>
        <taxon>Pseudomonadati</taxon>
        <taxon>Pseudomonadota</taxon>
        <taxon>Alphaproteobacteria</taxon>
        <taxon>Rhodospirillales</taxon>
        <taxon>Thalassobaculaceae</taxon>
        <taxon>Thalassobaculum</taxon>
    </lineage>
</organism>
<evidence type="ECO:0000313" key="13">
    <source>
        <dbReference type="Proteomes" id="UP000630353"/>
    </source>
</evidence>
<evidence type="ECO:0000256" key="10">
    <source>
        <dbReference type="SAM" id="MobiDB-lite"/>
    </source>
</evidence>
<dbReference type="GO" id="GO:0090529">
    <property type="term" value="P:cell septum assembly"/>
    <property type="evidence" value="ECO:0007669"/>
    <property type="project" value="InterPro"/>
</dbReference>
<evidence type="ECO:0000256" key="1">
    <source>
        <dbReference type="ARBA" id="ARBA00004370"/>
    </source>
</evidence>
<dbReference type="GO" id="GO:0005886">
    <property type="term" value="C:plasma membrane"/>
    <property type="evidence" value="ECO:0007669"/>
    <property type="project" value="UniProtKB-SubCell"/>
</dbReference>
<evidence type="ECO:0000259" key="11">
    <source>
        <dbReference type="PROSITE" id="PS51779"/>
    </source>
</evidence>
<keyword evidence="6 9" id="KW-1133">Transmembrane helix</keyword>
<keyword evidence="13" id="KW-1185">Reference proteome</keyword>
<comment type="caution">
    <text evidence="12">The sequence shown here is derived from an EMBL/GenBank/DDBJ whole genome shotgun (WGS) entry which is preliminary data.</text>
</comment>
<dbReference type="GO" id="GO:0032153">
    <property type="term" value="C:cell division site"/>
    <property type="evidence" value="ECO:0007669"/>
    <property type="project" value="UniProtKB-UniRule"/>
</dbReference>